<evidence type="ECO:0000256" key="1">
    <source>
        <dbReference type="SAM" id="Phobius"/>
    </source>
</evidence>
<evidence type="ECO:0000313" key="4">
    <source>
        <dbReference type="Proteomes" id="UP000480681"/>
    </source>
</evidence>
<evidence type="ECO:0000259" key="2">
    <source>
        <dbReference type="PROSITE" id="PS50943"/>
    </source>
</evidence>
<dbReference type="CDD" id="cd00093">
    <property type="entry name" value="HTH_XRE"/>
    <property type="match status" value="1"/>
</dbReference>
<dbReference type="InterPro" id="IPR027417">
    <property type="entry name" value="P-loop_NTPase"/>
</dbReference>
<dbReference type="Proteomes" id="UP000480681">
    <property type="component" value="Unassembled WGS sequence"/>
</dbReference>
<keyword evidence="1" id="KW-0472">Membrane</keyword>
<feature type="transmembrane region" description="Helical" evidence="1">
    <location>
        <begin position="604"/>
        <end position="622"/>
    </location>
</feature>
<dbReference type="SUPFAM" id="SSF47413">
    <property type="entry name" value="lambda repressor-like DNA-binding domains"/>
    <property type="match status" value="1"/>
</dbReference>
<name>A0AAW9YII3_9GAMM</name>
<dbReference type="RefSeq" id="WP_163150142.1">
    <property type="nucleotide sequence ID" value="NZ_JAAIKZ010000055.1"/>
</dbReference>
<dbReference type="AlphaFoldDB" id="A0AAW9YII3"/>
<dbReference type="PROSITE" id="PS50943">
    <property type="entry name" value="HTH_CROC1"/>
    <property type="match status" value="1"/>
</dbReference>
<sequence>MDFGQILKEWREAANLSQQQVAMRSGKVQLTQKQVSRIEQDPLTQNLDLIVAYLHIVAPNKMSEFINGYIQQQLNTSSVISLNPIHQGTNMDNKDELIRYLERTIAKLSQTNNAFIKSSNIADFIAELKDNLKDIHSKPILSAMGPSDAGKSTLLNYILGKELLPVKWQPATCLVTLLMHTQDKPTHFETHKSVYVLKRGFKPHMIYNPEMFNDHLLDAGGRELIKLYGEKDEHDEVRDPNAYMVVVFEEFPILENVWLLDTPGQLIEPEAYDQLEGCSNAQILNDKAKALSAISLVDGLIFASSTTKFMRDEDPEFLHNILMHKVPVEGDKPLANLIILKTHTYSQISAEENAATFSRAANHVTKSFSNTLYGEWDRQLGKLKIPQRLAPLDAEAWKARMQPFFRENLDYCQAFDEQLREMINYLLKHRTTQIENRVLNIKVRLNDFVAATKARLEQSGRSVQEKKEALEQKEARFRGEATGLIERFNKISADCDRVAVEDIALVTDIFESLCNEESMYRFIESRFDDKNEARRAIHKAVGNQLDSKVRRIIEHSTERFVAQTQLVVEEWQKIVPDALGIEHARSLNPDISLTEVGNFDANSAFIGGMAGLTSFGAMAGYVATISSNLGAYILVGKAAGVLTTLGITSSVTTLPALVAATGGPIAWGVALAGAIGFLAYKMFSNWKKGLAKEVVGRMRDSSMIATCQNDIERYWKDSQSALAKAVGALREDTERHIKCLYVEANIAYEQTVLTEAAHILDNIKSGLEGHNL</sequence>
<reference evidence="3 4" key="1">
    <citation type="submission" date="2020-02" db="EMBL/GenBank/DDBJ databases">
        <title>Genome sequencing of Aeromonas rivipollensis.</title>
        <authorList>
            <person name="Fono-Tamo Ubani E.K."/>
            <person name="Lekota K.E."/>
        </authorList>
    </citation>
    <scope>NUCLEOTIDE SEQUENCE [LARGE SCALE GENOMIC DNA]</scope>
    <source>
        <strain evidence="3 4">G87</strain>
    </source>
</reference>
<dbReference type="Pfam" id="PF00350">
    <property type="entry name" value="Dynamin_N"/>
    <property type="match status" value="1"/>
</dbReference>
<protein>
    <submittedName>
        <fullName evidence="3">Helix-turn-helix domain-containing protein</fullName>
    </submittedName>
</protein>
<dbReference type="PANTHER" id="PTHR43681">
    <property type="entry name" value="TRANSMEMBRANE GTPASE FZO"/>
    <property type="match status" value="1"/>
</dbReference>
<proteinExistence type="predicted"/>
<organism evidence="3 4">
    <name type="scientific">Aeromonas rivipollensis</name>
    <dbReference type="NCBI Taxonomy" id="948519"/>
    <lineage>
        <taxon>Bacteria</taxon>
        <taxon>Pseudomonadati</taxon>
        <taxon>Pseudomonadota</taxon>
        <taxon>Gammaproteobacteria</taxon>
        <taxon>Aeromonadales</taxon>
        <taxon>Aeromonadaceae</taxon>
        <taxon>Aeromonas</taxon>
    </lineage>
</organism>
<dbReference type="Gene3D" id="3.40.50.300">
    <property type="entry name" value="P-loop containing nucleotide triphosphate hydrolases"/>
    <property type="match status" value="1"/>
</dbReference>
<feature type="domain" description="HTH cro/C1-type" evidence="2">
    <location>
        <begin position="7"/>
        <end position="41"/>
    </location>
</feature>
<feature type="transmembrane region" description="Helical" evidence="1">
    <location>
        <begin position="657"/>
        <end position="680"/>
    </location>
</feature>
<accession>A0AAW9YII3</accession>
<feature type="transmembrane region" description="Helical" evidence="1">
    <location>
        <begin position="629"/>
        <end position="651"/>
    </location>
</feature>
<gene>
    <name evidence="3" type="ORF">G4911_21275</name>
</gene>
<dbReference type="PANTHER" id="PTHR43681:SF1">
    <property type="entry name" value="SARCALUMENIN"/>
    <property type="match status" value="1"/>
</dbReference>
<comment type="caution">
    <text evidence="3">The sequence shown here is derived from an EMBL/GenBank/DDBJ whole genome shotgun (WGS) entry which is preliminary data.</text>
</comment>
<dbReference type="GO" id="GO:0003677">
    <property type="term" value="F:DNA binding"/>
    <property type="evidence" value="ECO:0007669"/>
    <property type="project" value="InterPro"/>
</dbReference>
<dbReference type="InterPro" id="IPR001387">
    <property type="entry name" value="Cro/C1-type_HTH"/>
</dbReference>
<dbReference type="Pfam" id="PF01381">
    <property type="entry name" value="HTH_3"/>
    <property type="match status" value="1"/>
</dbReference>
<keyword evidence="1" id="KW-0812">Transmembrane</keyword>
<dbReference type="Gene3D" id="1.10.260.40">
    <property type="entry name" value="lambda repressor-like DNA-binding domains"/>
    <property type="match status" value="1"/>
</dbReference>
<evidence type="ECO:0000313" key="3">
    <source>
        <dbReference type="EMBL" id="NEX77230.1"/>
    </source>
</evidence>
<dbReference type="InterPro" id="IPR051943">
    <property type="entry name" value="TRAFAC_Dynamin-like_GTPase"/>
</dbReference>
<keyword evidence="1" id="KW-1133">Transmembrane helix</keyword>
<dbReference type="InterPro" id="IPR045063">
    <property type="entry name" value="Dynamin_N"/>
</dbReference>
<dbReference type="EMBL" id="JAAIKZ010000055">
    <property type="protein sequence ID" value="NEX77230.1"/>
    <property type="molecule type" value="Genomic_DNA"/>
</dbReference>
<dbReference type="InterPro" id="IPR010982">
    <property type="entry name" value="Lambda_DNA-bd_dom_sf"/>
</dbReference>
<dbReference type="SUPFAM" id="SSF52540">
    <property type="entry name" value="P-loop containing nucleoside triphosphate hydrolases"/>
    <property type="match status" value="1"/>
</dbReference>